<dbReference type="RefSeq" id="WP_145027190.1">
    <property type="nucleotide sequence ID" value="NZ_CP036271.1"/>
</dbReference>
<proteinExistence type="predicted"/>
<keyword evidence="4" id="KW-1185">Reference proteome</keyword>
<keyword evidence="2" id="KW-0812">Transmembrane</keyword>
<dbReference type="Proteomes" id="UP000315700">
    <property type="component" value="Chromosome"/>
</dbReference>
<feature type="transmembrane region" description="Helical" evidence="2">
    <location>
        <begin position="31"/>
        <end position="48"/>
    </location>
</feature>
<evidence type="ECO:0000313" key="3">
    <source>
        <dbReference type="EMBL" id="QDT52653.1"/>
    </source>
</evidence>
<reference evidence="3 4" key="1">
    <citation type="submission" date="2019-02" db="EMBL/GenBank/DDBJ databases">
        <title>Deep-cultivation of Planctomycetes and their phenomic and genomic characterization uncovers novel biology.</title>
        <authorList>
            <person name="Wiegand S."/>
            <person name="Jogler M."/>
            <person name="Boedeker C."/>
            <person name="Pinto D."/>
            <person name="Vollmers J."/>
            <person name="Rivas-Marin E."/>
            <person name="Kohn T."/>
            <person name="Peeters S.H."/>
            <person name="Heuer A."/>
            <person name="Rast P."/>
            <person name="Oberbeckmann S."/>
            <person name="Bunk B."/>
            <person name="Jeske O."/>
            <person name="Meyerdierks A."/>
            <person name="Storesund J.E."/>
            <person name="Kallscheuer N."/>
            <person name="Luecker S."/>
            <person name="Lage O.M."/>
            <person name="Pohl T."/>
            <person name="Merkel B.J."/>
            <person name="Hornburger P."/>
            <person name="Mueller R.-W."/>
            <person name="Bruemmer F."/>
            <person name="Labrenz M."/>
            <person name="Spormann A.M."/>
            <person name="Op den Camp H."/>
            <person name="Overmann J."/>
            <person name="Amann R."/>
            <person name="Jetten M.S.M."/>
            <person name="Mascher T."/>
            <person name="Medema M.H."/>
            <person name="Devos D.P."/>
            <person name="Kaster A.-K."/>
            <person name="Ovreas L."/>
            <person name="Rohde M."/>
            <person name="Galperin M.Y."/>
            <person name="Jogler C."/>
        </authorList>
    </citation>
    <scope>NUCLEOTIDE SEQUENCE [LARGE SCALE GENOMIC DNA]</scope>
    <source>
        <strain evidence="3 4">Pan44</strain>
    </source>
</reference>
<keyword evidence="2" id="KW-0472">Membrane</keyword>
<gene>
    <name evidence="3" type="ORF">Pan44_06650</name>
</gene>
<evidence type="ECO:0000256" key="1">
    <source>
        <dbReference type="SAM" id="MobiDB-lite"/>
    </source>
</evidence>
<feature type="region of interest" description="Disordered" evidence="1">
    <location>
        <begin position="68"/>
        <end position="134"/>
    </location>
</feature>
<evidence type="ECO:0008006" key="5">
    <source>
        <dbReference type="Google" id="ProtNLM"/>
    </source>
</evidence>
<feature type="compositionally biased region" description="Low complexity" evidence="1">
    <location>
        <begin position="114"/>
        <end position="126"/>
    </location>
</feature>
<name>A0A517S965_9PLAN</name>
<dbReference type="KEGG" id="ccos:Pan44_06650"/>
<dbReference type="InParanoid" id="A0A517S965"/>
<dbReference type="AlphaFoldDB" id="A0A517S965"/>
<feature type="compositionally biased region" description="Low complexity" evidence="1">
    <location>
        <begin position="91"/>
        <end position="106"/>
    </location>
</feature>
<dbReference type="EMBL" id="CP036271">
    <property type="protein sequence ID" value="QDT52653.1"/>
    <property type="molecule type" value="Genomic_DNA"/>
</dbReference>
<feature type="transmembrane region" description="Helical" evidence="2">
    <location>
        <begin position="272"/>
        <end position="291"/>
    </location>
</feature>
<accession>A0A517S965</accession>
<sequence>MDATVLMPSWIVMLVAIFAFAMFIRLTTSGRIGLVLIAVGLLATISVARHPQQNVLVAHRGPHELAMADSALPSPAPPPARQGKPRRAPKAKPSPAPLHAGGTASPDAPPAPPVAGVLPSDPVSSDVDPEDAESPITLYQGTSRTGRPIDALPAWIAELANSSPGSNSVAFSSDRFATIEEADKQLWTKARDFVARDLRERIPDAAGWSPSSDLLKSRGLIVERCVERTEIQVGQFVEPMYRVHWKASLSTDLRTSVVDAWRPTVQQGRLEAVSIGFLGATGLFAFMNIILRSVAARVAAKKSPPQVAPHA</sequence>
<feature type="transmembrane region" description="Helical" evidence="2">
    <location>
        <begin position="6"/>
        <end position="24"/>
    </location>
</feature>
<evidence type="ECO:0000256" key="2">
    <source>
        <dbReference type="SAM" id="Phobius"/>
    </source>
</evidence>
<evidence type="ECO:0000313" key="4">
    <source>
        <dbReference type="Proteomes" id="UP000315700"/>
    </source>
</evidence>
<organism evidence="3 4">
    <name type="scientific">Caulifigura coniformis</name>
    <dbReference type="NCBI Taxonomy" id="2527983"/>
    <lineage>
        <taxon>Bacteria</taxon>
        <taxon>Pseudomonadati</taxon>
        <taxon>Planctomycetota</taxon>
        <taxon>Planctomycetia</taxon>
        <taxon>Planctomycetales</taxon>
        <taxon>Planctomycetaceae</taxon>
        <taxon>Caulifigura</taxon>
    </lineage>
</organism>
<keyword evidence="2" id="KW-1133">Transmembrane helix</keyword>
<protein>
    <recommendedName>
        <fullName evidence="5">Transmembrane protein</fullName>
    </recommendedName>
</protein>